<dbReference type="EMBL" id="CADCVQ010000088">
    <property type="protein sequence ID" value="CAA9504262.1"/>
    <property type="molecule type" value="Genomic_DNA"/>
</dbReference>
<name>A0A6J4SSV2_9ACTN</name>
<reference evidence="2" key="1">
    <citation type="submission" date="2020-02" db="EMBL/GenBank/DDBJ databases">
        <authorList>
            <person name="Meier V. D."/>
        </authorList>
    </citation>
    <scope>NUCLEOTIDE SEQUENCE</scope>
    <source>
        <strain evidence="2">AVDCRST_MAG67</strain>
    </source>
</reference>
<proteinExistence type="predicted"/>
<accession>A0A6J4SSV2</accession>
<feature type="non-terminal residue" evidence="2">
    <location>
        <position position="1"/>
    </location>
</feature>
<protein>
    <submittedName>
        <fullName evidence="2">Uncharacterized protein</fullName>
    </submittedName>
</protein>
<evidence type="ECO:0000313" key="2">
    <source>
        <dbReference type="EMBL" id="CAA9504262.1"/>
    </source>
</evidence>
<feature type="region of interest" description="Disordered" evidence="1">
    <location>
        <begin position="1"/>
        <end position="79"/>
    </location>
</feature>
<evidence type="ECO:0000256" key="1">
    <source>
        <dbReference type="SAM" id="MobiDB-lite"/>
    </source>
</evidence>
<feature type="non-terminal residue" evidence="2">
    <location>
        <position position="79"/>
    </location>
</feature>
<organism evidence="2">
    <name type="scientific">uncultured Solirubrobacteraceae bacterium</name>
    <dbReference type="NCBI Taxonomy" id="1162706"/>
    <lineage>
        <taxon>Bacteria</taxon>
        <taxon>Bacillati</taxon>
        <taxon>Actinomycetota</taxon>
        <taxon>Thermoleophilia</taxon>
        <taxon>Solirubrobacterales</taxon>
        <taxon>Solirubrobacteraceae</taxon>
        <taxon>environmental samples</taxon>
    </lineage>
</organism>
<feature type="compositionally biased region" description="Basic residues" evidence="1">
    <location>
        <begin position="32"/>
        <end position="79"/>
    </location>
</feature>
<sequence length="79" mass="9330">DLHSGADVRPPRATRPLPRGPRAAAHAGKIGDRRRQRRKQTGRRPRRARDPRRRHGPGGRAQPRRARRARRRHLLHRRR</sequence>
<dbReference type="AlphaFoldDB" id="A0A6J4SSV2"/>
<gene>
    <name evidence="2" type="ORF">AVDCRST_MAG67-2220</name>
</gene>
<feature type="compositionally biased region" description="Basic and acidic residues" evidence="1">
    <location>
        <begin position="1"/>
        <end position="10"/>
    </location>
</feature>